<evidence type="ECO:0000256" key="2">
    <source>
        <dbReference type="ARBA" id="ARBA00023125"/>
    </source>
</evidence>
<dbReference type="InterPro" id="IPR036388">
    <property type="entry name" value="WH-like_DNA-bd_sf"/>
</dbReference>
<keyword evidence="1" id="KW-0805">Transcription regulation</keyword>
<dbReference type="PANTHER" id="PTHR30146">
    <property type="entry name" value="LACI-RELATED TRANSCRIPTIONAL REPRESSOR"/>
    <property type="match status" value="1"/>
</dbReference>
<name>A0A401ZUF7_9CHLR</name>
<dbReference type="CDD" id="cd07377">
    <property type="entry name" value="WHTH_GntR"/>
    <property type="match status" value="1"/>
</dbReference>
<dbReference type="SUPFAM" id="SSF46785">
    <property type="entry name" value="Winged helix' DNA-binding domain"/>
    <property type="match status" value="1"/>
</dbReference>
<evidence type="ECO:0000313" key="5">
    <source>
        <dbReference type="EMBL" id="GCE10588.1"/>
    </source>
</evidence>
<sequence length="427" mass="47314">MTRNNQRLQGVTMYERIAQDLREKILDGKWAINSALPSRPKLASEYQVAPLTIERAINILLAEGVLHSINGRGTFVHALPQSSVQKQSVQELPVPEISHNHEHLVGRSAKTKALTVALIDGDMPASPTLSPHPNPETGQDWMTLILTSLQRSWSRIGGRSISISRFEGIDLHSVFTLKEALLLAIEQGATAIAISNILDVQNVTSIVLSTIDIQEIPVVLFSWEPLITPLPYVIYDHAYAGYSAVQHLLAEGYDPIYYLDIIDWWWSKERLRGVKAALRDAGRSESELQLVQMDKLAFETLVQSQSADSWNPYAEGYAAGKHFFMANKKPSQAGFIAPNDWAALGWLTAAQEVGLSAGRDFGLIGFDNIPRADRSGLTTLAPPLEEMGQEAARLLLAMMQGHPTSLHSSLRSHLMIRTSTRRIHPRI</sequence>
<dbReference type="AlphaFoldDB" id="A0A401ZUF7"/>
<organism evidence="5 6">
    <name type="scientific">Tengunoibacter tsumagoiensis</name>
    <dbReference type="NCBI Taxonomy" id="2014871"/>
    <lineage>
        <taxon>Bacteria</taxon>
        <taxon>Bacillati</taxon>
        <taxon>Chloroflexota</taxon>
        <taxon>Ktedonobacteria</taxon>
        <taxon>Ktedonobacterales</taxon>
        <taxon>Dictyobacteraceae</taxon>
        <taxon>Tengunoibacter</taxon>
    </lineage>
</organism>
<proteinExistence type="predicted"/>
<dbReference type="Proteomes" id="UP000287352">
    <property type="component" value="Unassembled WGS sequence"/>
</dbReference>
<dbReference type="Gene3D" id="3.40.50.2300">
    <property type="match status" value="2"/>
</dbReference>
<dbReference type="InterPro" id="IPR046335">
    <property type="entry name" value="LacI/GalR-like_sensor"/>
</dbReference>
<keyword evidence="2" id="KW-0238">DNA-binding</keyword>
<dbReference type="Gene3D" id="1.10.10.10">
    <property type="entry name" value="Winged helix-like DNA-binding domain superfamily/Winged helix DNA-binding domain"/>
    <property type="match status" value="1"/>
</dbReference>
<protein>
    <recommendedName>
        <fullName evidence="4">HTH gntR-type domain-containing protein</fullName>
    </recommendedName>
</protein>
<dbReference type="RefSeq" id="WP_126578181.1">
    <property type="nucleotide sequence ID" value="NZ_BIFR01000001.1"/>
</dbReference>
<dbReference type="SMART" id="SM00345">
    <property type="entry name" value="HTH_GNTR"/>
    <property type="match status" value="1"/>
</dbReference>
<dbReference type="GO" id="GO:0003700">
    <property type="term" value="F:DNA-binding transcription factor activity"/>
    <property type="evidence" value="ECO:0007669"/>
    <property type="project" value="InterPro"/>
</dbReference>
<dbReference type="InterPro" id="IPR000524">
    <property type="entry name" value="Tscrpt_reg_HTH_GntR"/>
</dbReference>
<dbReference type="SUPFAM" id="SSF53822">
    <property type="entry name" value="Periplasmic binding protein-like I"/>
    <property type="match status" value="1"/>
</dbReference>
<dbReference type="Pfam" id="PF13377">
    <property type="entry name" value="Peripla_BP_3"/>
    <property type="match status" value="1"/>
</dbReference>
<dbReference type="InterPro" id="IPR028082">
    <property type="entry name" value="Peripla_BP_I"/>
</dbReference>
<dbReference type="InterPro" id="IPR036390">
    <property type="entry name" value="WH_DNA-bd_sf"/>
</dbReference>
<gene>
    <name evidence="5" type="ORF">KTT_04470</name>
</gene>
<evidence type="ECO:0000256" key="3">
    <source>
        <dbReference type="ARBA" id="ARBA00023163"/>
    </source>
</evidence>
<dbReference type="CDD" id="cd06267">
    <property type="entry name" value="PBP1_LacI_sugar_binding-like"/>
    <property type="match status" value="1"/>
</dbReference>
<keyword evidence="3" id="KW-0804">Transcription</keyword>
<dbReference type="EMBL" id="BIFR01000001">
    <property type="protein sequence ID" value="GCE10588.1"/>
    <property type="molecule type" value="Genomic_DNA"/>
</dbReference>
<dbReference type="Pfam" id="PF00392">
    <property type="entry name" value="GntR"/>
    <property type="match status" value="1"/>
</dbReference>
<evidence type="ECO:0000259" key="4">
    <source>
        <dbReference type="PROSITE" id="PS50949"/>
    </source>
</evidence>
<accession>A0A401ZUF7</accession>
<keyword evidence="6" id="KW-1185">Reference proteome</keyword>
<dbReference type="OrthoDB" id="9772505at2"/>
<evidence type="ECO:0000256" key="1">
    <source>
        <dbReference type="ARBA" id="ARBA00023015"/>
    </source>
</evidence>
<reference evidence="6" key="1">
    <citation type="submission" date="2018-12" db="EMBL/GenBank/DDBJ databases">
        <title>Tengunoibacter tsumagoiensis gen. nov., sp. nov., Dictyobacter kobayashii sp. nov., D. alpinus sp. nov., and D. joshuensis sp. nov. and description of Dictyobacteraceae fam. nov. within the order Ktedonobacterales isolated from Tengu-no-mugimeshi.</title>
        <authorList>
            <person name="Wang C.M."/>
            <person name="Zheng Y."/>
            <person name="Sakai Y."/>
            <person name="Toyoda A."/>
            <person name="Minakuchi Y."/>
            <person name="Abe K."/>
            <person name="Yokota A."/>
            <person name="Yabe S."/>
        </authorList>
    </citation>
    <scope>NUCLEOTIDE SEQUENCE [LARGE SCALE GENOMIC DNA]</scope>
    <source>
        <strain evidence="6">Uno3</strain>
    </source>
</reference>
<comment type="caution">
    <text evidence="5">The sequence shown here is derived from an EMBL/GenBank/DDBJ whole genome shotgun (WGS) entry which is preliminary data.</text>
</comment>
<evidence type="ECO:0000313" key="6">
    <source>
        <dbReference type="Proteomes" id="UP000287352"/>
    </source>
</evidence>
<dbReference type="GO" id="GO:0000976">
    <property type="term" value="F:transcription cis-regulatory region binding"/>
    <property type="evidence" value="ECO:0007669"/>
    <property type="project" value="TreeGrafter"/>
</dbReference>
<dbReference type="PANTHER" id="PTHR30146:SF109">
    <property type="entry name" value="HTH-TYPE TRANSCRIPTIONAL REGULATOR GALS"/>
    <property type="match status" value="1"/>
</dbReference>
<feature type="domain" description="HTH gntR-type" evidence="4">
    <location>
        <begin position="11"/>
        <end position="79"/>
    </location>
</feature>
<dbReference type="PROSITE" id="PS50949">
    <property type="entry name" value="HTH_GNTR"/>
    <property type="match status" value="1"/>
</dbReference>